<proteinExistence type="predicted"/>
<reference evidence="2" key="1">
    <citation type="journal article" date="2019" name="Int. J. Syst. Evol. Microbiol.">
        <title>The Global Catalogue of Microorganisms (GCM) 10K type strain sequencing project: providing services to taxonomists for standard genome sequencing and annotation.</title>
        <authorList>
            <consortium name="The Broad Institute Genomics Platform"/>
            <consortium name="The Broad Institute Genome Sequencing Center for Infectious Disease"/>
            <person name="Wu L."/>
            <person name="Ma J."/>
        </authorList>
    </citation>
    <scope>NUCLEOTIDE SEQUENCE [LARGE SCALE GENOMIC DNA]</scope>
    <source>
        <strain evidence="2">CGMCC 1.15474</strain>
    </source>
</reference>
<evidence type="ECO:0000313" key="2">
    <source>
        <dbReference type="Proteomes" id="UP001597318"/>
    </source>
</evidence>
<dbReference type="EMBL" id="JBHUIK010000004">
    <property type="protein sequence ID" value="MFD2215628.1"/>
    <property type="molecule type" value="Genomic_DNA"/>
</dbReference>
<comment type="caution">
    <text evidence="1">The sequence shown here is derived from an EMBL/GenBank/DDBJ whole genome shotgun (WGS) entry which is preliminary data.</text>
</comment>
<evidence type="ECO:0000313" key="1">
    <source>
        <dbReference type="EMBL" id="MFD2215628.1"/>
    </source>
</evidence>
<protein>
    <submittedName>
        <fullName evidence="1">Uncharacterized protein</fullName>
    </submittedName>
</protein>
<dbReference type="Proteomes" id="UP001597318">
    <property type="component" value="Unassembled WGS sequence"/>
</dbReference>
<gene>
    <name evidence="1" type="ORF">ACFSKK_18240</name>
</gene>
<sequence length="45" mass="4985">MIAEEEKQTGEFMVEVDLDVDGTAVILFNLISFIGNADLFGYSKN</sequence>
<dbReference type="RefSeq" id="WP_247340370.1">
    <property type="nucleotide sequence ID" value="NZ_CP095550.1"/>
</dbReference>
<organism evidence="1 2">
    <name type="scientific">Metabacillus endolithicus</name>
    <dbReference type="NCBI Taxonomy" id="1535204"/>
    <lineage>
        <taxon>Bacteria</taxon>
        <taxon>Bacillati</taxon>
        <taxon>Bacillota</taxon>
        <taxon>Bacilli</taxon>
        <taxon>Bacillales</taxon>
        <taxon>Bacillaceae</taxon>
        <taxon>Metabacillus</taxon>
    </lineage>
</organism>
<name>A0ABW5C061_9BACI</name>
<keyword evidence="2" id="KW-1185">Reference proteome</keyword>
<accession>A0ABW5C061</accession>